<sequence>MRGTTEILTFEDDYTQVWDFPPRMLQWSAISPRKSRKCPVRLTSWWAMAMNGHYARQLNPDQREVRGAGTVVAADQ</sequence>
<organism evidence="1 2">
    <name type="scientific">Brevibacterium siliguriense</name>
    <dbReference type="NCBI Taxonomy" id="1136497"/>
    <lineage>
        <taxon>Bacteria</taxon>
        <taxon>Bacillati</taxon>
        <taxon>Actinomycetota</taxon>
        <taxon>Actinomycetes</taxon>
        <taxon>Micrococcales</taxon>
        <taxon>Brevibacteriaceae</taxon>
        <taxon>Brevibacterium</taxon>
    </lineage>
</organism>
<keyword evidence="2" id="KW-1185">Reference proteome</keyword>
<name>A0A1H1WAZ3_9MICO</name>
<proteinExistence type="predicted"/>
<reference evidence="2" key="1">
    <citation type="submission" date="2016-10" db="EMBL/GenBank/DDBJ databases">
        <authorList>
            <person name="Varghese N."/>
            <person name="Submissions S."/>
        </authorList>
    </citation>
    <scope>NUCLEOTIDE SEQUENCE [LARGE SCALE GENOMIC DNA]</scope>
    <source>
        <strain evidence="2">DSM 23676</strain>
    </source>
</reference>
<protein>
    <submittedName>
        <fullName evidence="1">Uncharacterized protein</fullName>
    </submittedName>
</protein>
<dbReference type="AlphaFoldDB" id="A0A1H1WAZ3"/>
<accession>A0A1H1WAZ3</accession>
<dbReference type="Proteomes" id="UP000199597">
    <property type="component" value="Chromosome I"/>
</dbReference>
<dbReference type="EMBL" id="LT629766">
    <property type="protein sequence ID" value="SDS93841.1"/>
    <property type="molecule type" value="Genomic_DNA"/>
</dbReference>
<gene>
    <name evidence="1" type="ORF">SAMN04489752_2906</name>
</gene>
<evidence type="ECO:0000313" key="1">
    <source>
        <dbReference type="EMBL" id="SDS93841.1"/>
    </source>
</evidence>
<evidence type="ECO:0000313" key="2">
    <source>
        <dbReference type="Proteomes" id="UP000199597"/>
    </source>
</evidence>